<evidence type="ECO:0000256" key="2">
    <source>
        <dbReference type="ARBA" id="ARBA00022617"/>
    </source>
</evidence>
<proteinExistence type="inferred from homology"/>
<dbReference type="AlphaFoldDB" id="A0A7C8MMU1"/>
<protein>
    <recommendedName>
        <fullName evidence="9">Cytochrome P450</fullName>
    </recommendedName>
</protein>
<dbReference type="PRINTS" id="PR00463">
    <property type="entry name" value="EP450I"/>
</dbReference>
<comment type="caution">
    <text evidence="7">The sequence shown here is derived from an EMBL/GenBank/DDBJ whole genome shotgun (WGS) entry which is preliminary data.</text>
</comment>
<keyword evidence="4 5" id="KW-0408">Iron</keyword>
<dbReference type="GO" id="GO:0005506">
    <property type="term" value="F:iron ion binding"/>
    <property type="evidence" value="ECO:0007669"/>
    <property type="project" value="InterPro"/>
</dbReference>
<dbReference type="InterPro" id="IPR050121">
    <property type="entry name" value="Cytochrome_P450_monoxygenase"/>
</dbReference>
<dbReference type="CDD" id="cd11060">
    <property type="entry name" value="CYP57A1-like"/>
    <property type="match status" value="1"/>
</dbReference>
<reference evidence="7 8" key="1">
    <citation type="submission" date="2019-12" db="EMBL/GenBank/DDBJ databases">
        <title>Draft genome sequence of the ascomycete Xylaria multiplex DSM 110363.</title>
        <authorList>
            <person name="Buettner E."/>
            <person name="Kellner H."/>
        </authorList>
    </citation>
    <scope>NUCLEOTIDE SEQUENCE [LARGE SCALE GENOMIC DNA]</scope>
    <source>
        <strain evidence="7 8">DSM 110363</strain>
    </source>
</reference>
<evidence type="ECO:0000256" key="1">
    <source>
        <dbReference type="ARBA" id="ARBA00001971"/>
    </source>
</evidence>
<comment type="cofactor">
    <cofactor evidence="1 5">
        <name>heme</name>
        <dbReference type="ChEBI" id="CHEBI:30413"/>
    </cofactor>
</comment>
<evidence type="ECO:0000256" key="4">
    <source>
        <dbReference type="ARBA" id="ARBA00023004"/>
    </source>
</evidence>
<dbReference type="FunFam" id="1.10.630.10:FF:000050">
    <property type="entry name" value="Cytochrome P450 monooxygenase"/>
    <property type="match status" value="1"/>
</dbReference>
<dbReference type="PANTHER" id="PTHR24305:SF190">
    <property type="entry name" value="P450, PUTATIVE (EUROFUNG)-RELATED"/>
    <property type="match status" value="1"/>
</dbReference>
<evidence type="ECO:0000256" key="3">
    <source>
        <dbReference type="ARBA" id="ARBA00022723"/>
    </source>
</evidence>
<dbReference type="Proteomes" id="UP000481858">
    <property type="component" value="Unassembled WGS sequence"/>
</dbReference>
<dbReference type="Gene3D" id="1.10.630.10">
    <property type="entry name" value="Cytochrome P450"/>
    <property type="match status" value="1"/>
</dbReference>
<keyword evidence="6" id="KW-0560">Oxidoreductase</keyword>
<dbReference type="InterPro" id="IPR017972">
    <property type="entry name" value="Cyt_P450_CS"/>
</dbReference>
<dbReference type="InterPro" id="IPR001128">
    <property type="entry name" value="Cyt_P450"/>
</dbReference>
<evidence type="ECO:0000256" key="5">
    <source>
        <dbReference type="PIRSR" id="PIRSR602401-1"/>
    </source>
</evidence>
<dbReference type="InParanoid" id="A0A7C8MMU1"/>
<dbReference type="PROSITE" id="PS00086">
    <property type="entry name" value="CYTOCHROME_P450"/>
    <property type="match status" value="1"/>
</dbReference>
<keyword evidence="3 5" id="KW-0479">Metal-binding</keyword>
<name>A0A7C8MMU1_9PEZI</name>
<evidence type="ECO:0000256" key="6">
    <source>
        <dbReference type="RuleBase" id="RU000461"/>
    </source>
</evidence>
<dbReference type="GO" id="GO:0020037">
    <property type="term" value="F:heme binding"/>
    <property type="evidence" value="ECO:0007669"/>
    <property type="project" value="InterPro"/>
</dbReference>
<dbReference type="GO" id="GO:0016705">
    <property type="term" value="F:oxidoreductase activity, acting on paired donors, with incorporation or reduction of molecular oxygen"/>
    <property type="evidence" value="ECO:0007669"/>
    <property type="project" value="InterPro"/>
</dbReference>
<dbReference type="Pfam" id="PF00067">
    <property type="entry name" value="p450"/>
    <property type="match status" value="1"/>
</dbReference>
<feature type="binding site" description="axial binding residue" evidence="5">
    <location>
        <position position="447"/>
    </location>
    <ligand>
        <name>heme</name>
        <dbReference type="ChEBI" id="CHEBI:30413"/>
    </ligand>
    <ligandPart>
        <name>Fe</name>
        <dbReference type="ChEBI" id="CHEBI:18248"/>
    </ligandPart>
</feature>
<dbReference type="SUPFAM" id="SSF48264">
    <property type="entry name" value="Cytochrome P450"/>
    <property type="match status" value="1"/>
</dbReference>
<dbReference type="InterPro" id="IPR036396">
    <property type="entry name" value="Cyt_P450_sf"/>
</dbReference>
<keyword evidence="8" id="KW-1185">Reference proteome</keyword>
<organism evidence="7 8">
    <name type="scientific">Xylaria multiplex</name>
    <dbReference type="NCBI Taxonomy" id="323545"/>
    <lineage>
        <taxon>Eukaryota</taxon>
        <taxon>Fungi</taxon>
        <taxon>Dikarya</taxon>
        <taxon>Ascomycota</taxon>
        <taxon>Pezizomycotina</taxon>
        <taxon>Sordariomycetes</taxon>
        <taxon>Xylariomycetidae</taxon>
        <taxon>Xylariales</taxon>
        <taxon>Xylariaceae</taxon>
        <taxon>Xylaria</taxon>
    </lineage>
</organism>
<evidence type="ECO:0008006" key="9">
    <source>
        <dbReference type="Google" id="ProtNLM"/>
    </source>
</evidence>
<keyword evidence="6" id="KW-0503">Monooxygenase</keyword>
<gene>
    <name evidence="7" type="ORF">GQX73_g9563</name>
</gene>
<evidence type="ECO:0000313" key="7">
    <source>
        <dbReference type="EMBL" id="KAF2964007.1"/>
    </source>
</evidence>
<evidence type="ECO:0000313" key="8">
    <source>
        <dbReference type="Proteomes" id="UP000481858"/>
    </source>
</evidence>
<dbReference type="EMBL" id="WUBL01000170">
    <property type="protein sequence ID" value="KAF2964007.1"/>
    <property type="molecule type" value="Genomic_DNA"/>
</dbReference>
<dbReference type="PANTHER" id="PTHR24305">
    <property type="entry name" value="CYTOCHROME P450"/>
    <property type="match status" value="1"/>
</dbReference>
<dbReference type="GO" id="GO:0004497">
    <property type="term" value="F:monooxygenase activity"/>
    <property type="evidence" value="ECO:0007669"/>
    <property type="project" value="UniProtKB-KW"/>
</dbReference>
<comment type="similarity">
    <text evidence="6">Belongs to the cytochrome P450 family.</text>
</comment>
<keyword evidence="2 5" id="KW-0349">Heme</keyword>
<dbReference type="PRINTS" id="PR00385">
    <property type="entry name" value="P450"/>
</dbReference>
<sequence length="506" mass="57805">MIIPLLLGLGGLWLVWGIISALFSPLRSIPGPFLSRFTDIWYLSRLVRFNFQIEHVELHRKYGPIVRLAPNRYSFADPEALKPIYGHGTDFRKSEWYSAFNVPHPYSLERWSIFSTTDPKIHAQQRKPFTNMYSMSSLISYEPYVDECADIFTQRLSEFARAGQAIDMGHWLQCFAFDVIGLITSGERYGFLDRGEDIRNIMGAIEGSTKYGVAVGIYPRLHPYFFKLLSLLPKGPPSGIHYINSFVQGKIDEFKNGHITPAKQEDDAAQTFLVKMFHRHQENPKEFTKYHIFVAAASNIAAGSDTTGIALSSILSHLVNHPRCMAALRQEIENTQSLGLLSARPTFKESQDMPYLQAVIKEAIRLHPSIALPYERIVPEGGVTICGRFFPAGTIVGINPYVEHRIKSIWGEDAEEFRPERWLTPDKEQLSLMNRHWIPFGSGSRTCLGKNVSLLEIQKLITRIVRDFDFELKEGSSKTWKTENFWFFKPKDWQVRVSIRGKGPVV</sequence>
<accession>A0A7C8MMU1</accession>
<dbReference type="OrthoDB" id="3934656at2759"/>
<dbReference type="InterPro" id="IPR002401">
    <property type="entry name" value="Cyt_P450_E_grp-I"/>
</dbReference>